<dbReference type="PANTHER" id="PTHR31672">
    <property type="entry name" value="BNACNNG10540D PROTEIN"/>
    <property type="match status" value="1"/>
</dbReference>
<evidence type="ECO:0000313" key="2">
    <source>
        <dbReference type="EMBL" id="PNX77188.1"/>
    </source>
</evidence>
<protein>
    <submittedName>
        <fullName evidence="2">F-box protein</fullName>
    </submittedName>
</protein>
<organism evidence="2 4">
    <name type="scientific">Trifolium pratense</name>
    <name type="common">Red clover</name>
    <dbReference type="NCBI Taxonomy" id="57577"/>
    <lineage>
        <taxon>Eukaryota</taxon>
        <taxon>Viridiplantae</taxon>
        <taxon>Streptophyta</taxon>
        <taxon>Embryophyta</taxon>
        <taxon>Tracheophyta</taxon>
        <taxon>Spermatophyta</taxon>
        <taxon>Magnoliopsida</taxon>
        <taxon>eudicotyledons</taxon>
        <taxon>Gunneridae</taxon>
        <taxon>Pentapetalae</taxon>
        <taxon>rosids</taxon>
        <taxon>fabids</taxon>
        <taxon>Fabales</taxon>
        <taxon>Fabaceae</taxon>
        <taxon>Papilionoideae</taxon>
        <taxon>50 kb inversion clade</taxon>
        <taxon>NPAAA clade</taxon>
        <taxon>Hologalegina</taxon>
        <taxon>IRL clade</taxon>
        <taxon>Trifolieae</taxon>
        <taxon>Trifolium</taxon>
    </lineage>
</organism>
<dbReference type="STRING" id="57577.A0A2K3LF77"/>
<gene>
    <name evidence="3" type="ORF">L195_g021708</name>
    <name evidence="2" type="ORF">L195_g033151</name>
</gene>
<dbReference type="InterPro" id="IPR001810">
    <property type="entry name" value="F-box_dom"/>
</dbReference>
<dbReference type="AlphaFoldDB" id="A0A2K3LF77"/>
<proteinExistence type="predicted"/>
<dbReference type="EMBL" id="ASHM01016665">
    <property type="protein sequence ID" value="PNX98460.1"/>
    <property type="molecule type" value="Genomic_DNA"/>
</dbReference>
<dbReference type="Pfam" id="PF00646">
    <property type="entry name" value="F-box"/>
    <property type="match status" value="1"/>
</dbReference>
<dbReference type="InterPro" id="IPR050796">
    <property type="entry name" value="SCF_F-box_component"/>
</dbReference>
<dbReference type="NCBIfam" id="TIGR01640">
    <property type="entry name" value="F_box_assoc_1"/>
    <property type="match status" value="1"/>
</dbReference>
<dbReference type="ExpressionAtlas" id="A0A2K3LF77">
    <property type="expression patterns" value="baseline"/>
</dbReference>
<reference evidence="2 4" key="1">
    <citation type="journal article" date="2014" name="Am. J. Bot.">
        <title>Genome assembly and annotation for red clover (Trifolium pratense; Fabaceae).</title>
        <authorList>
            <person name="Istvanek J."/>
            <person name="Jaros M."/>
            <person name="Krenek A."/>
            <person name="Repkova J."/>
        </authorList>
    </citation>
    <scope>NUCLEOTIDE SEQUENCE [LARGE SCALE GENOMIC DNA]</scope>
    <source>
        <strain evidence="4">cv. Tatra</strain>
        <tissue evidence="2">Young leaves</tissue>
    </source>
</reference>
<comment type="caution">
    <text evidence="2">The sequence shown here is derived from an EMBL/GenBank/DDBJ whole genome shotgun (WGS) entry which is preliminary data.</text>
</comment>
<feature type="domain" description="F-box" evidence="1">
    <location>
        <begin position="1"/>
        <end position="45"/>
    </location>
</feature>
<dbReference type="InterPro" id="IPR036047">
    <property type="entry name" value="F-box-like_dom_sf"/>
</dbReference>
<dbReference type="CDD" id="cd22157">
    <property type="entry name" value="F-box_AtFBW1-like"/>
    <property type="match status" value="1"/>
</dbReference>
<evidence type="ECO:0000313" key="4">
    <source>
        <dbReference type="Proteomes" id="UP000236291"/>
    </source>
</evidence>
<dbReference type="SMART" id="SM00256">
    <property type="entry name" value="FBOX"/>
    <property type="match status" value="1"/>
</dbReference>
<evidence type="ECO:0000313" key="3">
    <source>
        <dbReference type="EMBL" id="PNX98460.1"/>
    </source>
</evidence>
<sequence length="373" mass="43320">MLREFIPDELITEVLSFLPVKSLMRLKCLNKSWKTLISDPAFIKLHLKRSARNKHLALFSRIQQTSYNFRVAPFRLHCLLENTSGTITVPYFPINKDRVSLNVVGSCNGLFCLVGYYHTPTYINYKKILFYLWNPATRTLSNKIKFYCENCFKWRVAFGYDNSTETYKIVVFNPESYEVSVFNFGGNNIWKNIQSFPVVLLPLDRVLASYGYRDVYAHVNDSLNWLVIREESQFVIISLDLSSETYRQLLPPQGFDKVSLVLPTLAMLMDSLCFCHDFNGTNFIIWQMKEFGVQESWIQFLKISYQDLPIVYNVCSRLPLFPLCLSENGDTLVLAWDRGKQAILYNTAEKTGYTDNSKWYGSKEYVESLVSTC</sequence>
<dbReference type="EMBL" id="ASHM01031948">
    <property type="protein sequence ID" value="PNX77188.1"/>
    <property type="molecule type" value="Genomic_DNA"/>
</dbReference>
<evidence type="ECO:0000259" key="1">
    <source>
        <dbReference type="PROSITE" id="PS50181"/>
    </source>
</evidence>
<dbReference type="InterPro" id="IPR017451">
    <property type="entry name" value="F-box-assoc_interact_dom"/>
</dbReference>
<dbReference type="Proteomes" id="UP000236291">
    <property type="component" value="Unassembled WGS sequence"/>
</dbReference>
<dbReference type="SUPFAM" id="SSF81383">
    <property type="entry name" value="F-box domain"/>
    <property type="match status" value="1"/>
</dbReference>
<name>A0A2K3LF77_TRIPR</name>
<dbReference type="Gene3D" id="1.20.1280.50">
    <property type="match status" value="1"/>
</dbReference>
<dbReference type="PANTHER" id="PTHR31672:SF13">
    <property type="entry name" value="F-BOX PROTEIN CPR30-LIKE"/>
    <property type="match status" value="1"/>
</dbReference>
<reference evidence="2 4" key="2">
    <citation type="journal article" date="2017" name="Front. Plant Sci.">
        <title>Gene Classification and Mining of Molecular Markers Useful in Red Clover (Trifolium pratense) Breeding.</title>
        <authorList>
            <person name="Istvanek J."/>
            <person name="Dluhosova J."/>
            <person name="Dluhos P."/>
            <person name="Patkova L."/>
            <person name="Nedelnik J."/>
            <person name="Repkova J."/>
        </authorList>
    </citation>
    <scope>NUCLEOTIDE SEQUENCE [LARGE SCALE GENOMIC DNA]</scope>
    <source>
        <strain evidence="4">cv. Tatra</strain>
        <tissue evidence="2">Young leaves</tissue>
    </source>
</reference>
<dbReference type="OrthoDB" id="1405100at2759"/>
<accession>A0A2K3LF77</accession>
<dbReference type="PROSITE" id="PS50181">
    <property type="entry name" value="FBOX"/>
    <property type="match status" value="1"/>
</dbReference>